<feature type="compositionally biased region" description="Polar residues" evidence="1">
    <location>
        <begin position="238"/>
        <end position="251"/>
    </location>
</feature>
<evidence type="ECO:0000313" key="3">
    <source>
        <dbReference type="EMBL" id="KAE8143731.1"/>
    </source>
</evidence>
<proteinExistence type="predicted"/>
<dbReference type="OrthoDB" id="4503542at2759"/>
<reference evidence="3 4" key="1">
    <citation type="submission" date="2019-04" db="EMBL/GenBank/DDBJ databases">
        <title>Friends and foes A comparative genomics study of 23 Aspergillus species from section Flavi.</title>
        <authorList>
            <consortium name="DOE Joint Genome Institute"/>
            <person name="Kjaerbolling I."/>
            <person name="Vesth T."/>
            <person name="Frisvad J.C."/>
            <person name="Nybo J.L."/>
            <person name="Theobald S."/>
            <person name="Kildgaard S."/>
            <person name="Isbrandt T."/>
            <person name="Kuo A."/>
            <person name="Sato A."/>
            <person name="Lyhne E.K."/>
            <person name="Kogle M.E."/>
            <person name="Wiebenga A."/>
            <person name="Kun R.S."/>
            <person name="Lubbers R.J."/>
            <person name="Makela M.R."/>
            <person name="Barry K."/>
            <person name="Chovatia M."/>
            <person name="Clum A."/>
            <person name="Daum C."/>
            <person name="Haridas S."/>
            <person name="He G."/>
            <person name="LaButti K."/>
            <person name="Lipzen A."/>
            <person name="Mondo S."/>
            <person name="Riley R."/>
            <person name="Salamov A."/>
            <person name="Simmons B.A."/>
            <person name="Magnuson J.K."/>
            <person name="Henrissat B."/>
            <person name="Mortensen U.H."/>
            <person name="Larsen T.O."/>
            <person name="Devries R.P."/>
            <person name="Grigoriev I.V."/>
            <person name="Machida M."/>
            <person name="Baker S.E."/>
            <person name="Andersen M.R."/>
        </authorList>
    </citation>
    <scope>NUCLEOTIDE SEQUENCE [LARGE SCALE GENOMIC DNA]</scope>
    <source>
        <strain evidence="3 4">CBS 117625</strain>
    </source>
</reference>
<dbReference type="EMBL" id="ML743551">
    <property type="protein sequence ID" value="KAE8143731.1"/>
    <property type="molecule type" value="Genomic_DNA"/>
</dbReference>
<accession>A0A5N6TC82</accession>
<evidence type="ECO:0008006" key="5">
    <source>
        <dbReference type="Google" id="ProtNLM"/>
    </source>
</evidence>
<keyword evidence="2" id="KW-0812">Transmembrane</keyword>
<feature type="compositionally biased region" description="Polar residues" evidence="1">
    <location>
        <begin position="106"/>
        <end position="121"/>
    </location>
</feature>
<feature type="compositionally biased region" description="Low complexity" evidence="1">
    <location>
        <begin position="279"/>
        <end position="311"/>
    </location>
</feature>
<feature type="compositionally biased region" description="Gly residues" evidence="1">
    <location>
        <begin position="200"/>
        <end position="223"/>
    </location>
</feature>
<sequence length="536" mass="56565">MQSYDAFSPSEQPSDISEACMAGIECERNLLGNQRYPKGLDNAGGNANQLGQWGPGLTQRQPNAGLYSPNQSPPWDGGTQSPTLDDGLYHPGRKTLWGQETKKSATENGLSSSGSQGTNGWYQDGSVWQPGAGVGAPAGAASGGQWSQGTTPGNTLPNAGQASIEGTRPQPSTTTSSLQAAQMASKTRPAQTATPNASLGYGGQGTSGNGKGGQSAPGSGGLSQAGVAAPDDGLYRPENSSTNGQGAQQWTPGGELNHSGEWGPGSTTKPTSTYSRPESTATHLSPPLSSSSITSSPTATNNSSDSPTTNTHDATKIAVPVSLGAVTAVMAGFILWWLYRRYRAAKAAKKRNSTLEEGDYTKDTGPSFFKRSFATLCGYSMFKFARKPTRVIAPSFLRIRKRSGNQCEDHLDANDTSSLDETSSHDIEKLQPPEFATSTEMVAPDYHRGGDLSMPYTTQKAETCIRPRTATPTSLPGVPEEPEGSEESRRPITPLDSQGAVYSVELSFKPVRAKQIELKQGQTAIISKEYGDGWVR</sequence>
<dbReference type="AlphaFoldDB" id="A0A5N6TC82"/>
<feature type="region of interest" description="Disordered" evidence="1">
    <location>
        <begin position="468"/>
        <end position="496"/>
    </location>
</feature>
<evidence type="ECO:0000313" key="4">
    <source>
        <dbReference type="Proteomes" id="UP000325672"/>
    </source>
</evidence>
<evidence type="ECO:0000256" key="1">
    <source>
        <dbReference type="SAM" id="MobiDB-lite"/>
    </source>
</evidence>
<name>A0A5N6TC82_ASPPS</name>
<feature type="region of interest" description="Disordered" evidence="1">
    <location>
        <begin position="34"/>
        <end position="311"/>
    </location>
</feature>
<keyword evidence="4" id="KW-1185">Reference proteome</keyword>
<dbReference type="Proteomes" id="UP000325672">
    <property type="component" value="Unassembled WGS sequence"/>
</dbReference>
<feature type="region of interest" description="Disordered" evidence="1">
    <location>
        <begin position="407"/>
        <end position="427"/>
    </location>
</feature>
<feature type="compositionally biased region" description="Polar residues" evidence="1">
    <location>
        <begin position="169"/>
        <end position="197"/>
    </location>
</feature>
<feature type="compositionally biased region" description="Polar residues" evidence="1">
    <location>
        <begin position="265"/>
        <end position="278"/>
    </location>
</feature>
<evidence type="ECO:0000256" key="2">
    <source>
        <dbReference type="SAM" id="Phobius"/>
    </source>
</evidence>
<protein>
    <recommendedName>
        <fullName evidence="5">SH3 domain-containing protein</fullName>
    </recommendedName>
</protein>
<feature type="transmembrane region" description="Helical" evidence="2">
    <location>
        <begin position="317"/>
        <end position="339"/>
    </location>
</feature>
<keyword evidence="2" id="KW-0472">Membrane</keyword>
<organism evidence="3 4">
    <name type="scientific">Aspergillus pseudotamarii</name>
    <dbReference type="NCBI Taxonomy" id="132259"/>
    <lineage>
        <taxon>Eukaryota</taxon>
        <taxon>Fungi</taxon>
        <taxon>Dikarya</taxon>
        <taxon>Ascomycota</taxon>
        <taxon>Pezizomycotina</taxon>
        <taxon>Eurotiomycetes</taxon>
        <taxon>Eurotiomycetidae</taxon>
        <taxon>Eurotiales</taxon>
        <taxon>Aspergillaceae</taxon>
        <taxon>Aspergillus</taxon>
        <taxon>Aspergillus subgen. Circumdati</taxon>
    </lineage>
</organism>
<gene>
    <name evidence="3" type="ORF">BDV38DRAFT_276812</name>
</gene>
<keyword evidence="2" id="KW-1133">Transmembrane helix</keyword>
<feature type="compositionally biased region" description="Polar residues" evidence="1">
    <location>
        <begin position="150"/>
        <end position="161"/>
    </location>
</feature>
<dbReference type="RefSeq" id="XP_031919794.1">
    <property type="nucleotide sequence ID" value="XM_032058329.1"/>
</dbReference>
<feature type="compositionally biased region" description="Low complexity" evidence="1">
    <location>
        <begin position="127"/>
        <end position="149"/>
    </location>
</feature>
<dbReference type="GeneID" id="43642539"/>